<accession>A0ABW8AIC3</accession>
<name>A0ABW8AIC3_9ACTN</name>
<organism evidence="3 4">
    <name type="scientific">Spongisporangium articulatum</name>
    <dbReference type="NCBI Taxonomy" id="3362603"/>
    <lineage>
        <taxon>Bacteria</taxon>
        <taxon>Bacillati</taxon>
        <taxon>Actinomycetota</taxon>
        <taxon>Actinomycetes</taxon>
        <taxon>Kineosporiales</taxon>
        <taxon>Kineosporiaceae</taxon>
        <taxon>Spongisporangium</taxon>
    </lineage>
</organism>
<gene>
    <name evidence="3" type="ORF">ACIB24_03450</name>
</gene>
<feature type="domain" description="SCP" evidence="2">
    <location>
        <begin position="149"/>
        <end position="265"/>
    </location>
</feature>
<dbReference type="Proteomes" id="UP001612915">
    <property type="component" value="Unassembled WGS sequence"/>
</dbReference>
<feature type="compositionally biased region" description="Low complexity" evidence="1">
    <location>
        <begin position="55"/>
        <end position="81"/>
    </location>
</feature>
<feature type="compositionally biased region" description="Low complexity" evidence="1">
    <location>
        <begin position="105"/>
        <end position="145"/>
    </location>
</feature>
<evidence type="ECO:0000313" key="4">
    <source>
        <dbReference type="Proteomes" id="UP001612915"/>
    </source>
</evidence>
<dbReference type="SMART" id="SM00198">
    <property type="entry name" value="SCP"/>
    <property type="match status" value="1"/>
</dbReference>
<evidence type="ECO:0000313" key="3">
    <source>
        <dbReference type="EMBL" id="MFI7586114.1"/>
    </source>
</evidence>
<feature type="region of interest" description="Disordered" evidence="1">
    <location>
        <begin position="52"/>
        <end position="148"/>
    </location>
</feature>
<dbReference type="PANTHER" id="PTHR31157:SF1">
    <property type="entry name" value="SCP DOMAIN-CONTAINING PROTEIN"/>
    <property type="match status" value="1"/>
</dbReference>
<reference evidence="3 4" key="1">
    <citation type="submission" date="2024-10" db="EMBL/GenBank/DDBJ databases">
        <title>The Natural Products Discovery Center: Release of the First 8490 Sequenced Strains for Exploring Actinobacteria Biosynthetic Diversity.</title>
        <authorList>
            <person name="Kalkreuter E."/>
            <person name="Kautsar S.A."/>
            <person name="Yang D."/>
            <person name="Bader C.D."/>
            <person name="Teijaro C.N."/>
            <person name="Fluegel L."/>
            <person name="Davis C.M."/>
            <person name="Simpson J.R."/>
            <person name="Lauterbach L."/>
            <person name="Steele A.D."/>
            <person name="Gui C."/>
            <person name="Meng S."/>
            <person name="Li G."/>
            <person name="Viehrig K."/>
            <person name="Ye F."/>
            <person name="Su P."/>
            <person name="Kiefer A.F."/>
            <person name="Nichols A."/>
            <person name="Cepeda A.J."/>
            <person name="Yan W."/>
            <person name="Fan B."/>
            <person name="Jiang Y."/>
            <person name="Adhikari A."/>
            <person name="Zheng C.-J."/>
            <person name="Schuster L."/>
            <person name="Cowan T.M."/>
            <person name="Smanski M.J."/>
            <person name="Chevrette M.G."/>
            <person name="De Carvalho L.P.S."/>
            <person name="Shen B."/>
        </authorList>
    </citation>
    <scope>NUCLEOTIDE SEQUENCE [LARGE SCALE GENOMIC DNA]</scope>
    <source>
        <strain evidence="3 4">NPDC049639</strain>
    </source>
</reference>
<dbReference type="EMBL" id="JBITLV010000001">
    <property type="protein sequence ID" value="MFI7586114.1"/>
    <property type="molecule type" value="Genomic_DNA"/>
</dbReference>
<keyword evidence="4" id="KW-1185">Reference proteome</keyword>
<sequence length="275" mass="28480">MAGDRSLRRIRLVAVGASGLLVAGVAVGVAQTLPGGSDTDSLVVRSALSTAATVTPTTAEQKQTTEQTTATKPTTSTSATANRKHRSGTRTEHRTRRPAPWWPGASSRPTSKPTTSPTASPTHEPSAPSSEPAQPAPTTAKPAEASDTSFAQQVVSLTNAERAKAGCGALTADSTLTSVAQAHSADMASHNYFSHNSQDGTTPFQRMSAAGYGYRTAGENIAAGQPTPSAVVSAWMNSAGHRANILNCSFTEIGVGYATGGSYRTYWTQDFGTPR</sequence>
<dbReference type="RefSeq" id="WP_398275188.1">
    <property type="nucleotide sequence ID" value="NZ_JBITLV010000001.1"/>
</dbReference>
<dbReference type="InterPro" id="IPR035940">
    <property type="entry name" value="CAP_sf"/>
</dbReference>
<comment type="caution">
    <text evidence="3">The sequence shown here is derived from an EMBL/GenBank/DDBJ whole genome shotgun (WGS) entry which is preliminary data.</text>
</comment>
<dbReference type="Gene3D" id="3.40.33.10">
    <property type="entry name" value="CAP"/>
    <property type="match status" value="1"/>
</dbReference>
<proteinExistence type="predicted"/>
<evidence type="ECO:0000259" key="2">
    <source>
        <dbReference type="SMART" id="SM00198"/>
    </source>
</evidence>
<dbReference type="Pfam" id="PF00188">
    <property type="entry name" value="CAP"/>
    <property type="match status" value="1"/>
</dbReference>
<evidence type="ECO:0000256" key="1">
    <source>
        <dbReference type="SAM" id="MobiDB-lite"/>
    </source>
</evidence>
<feature type="compositionally biased region" description="Basic residues" evidence="1">
    <location>
        <begin position="82"/>
        <end position="97"/>
    </location>
</feature>
<dbReference type="SUPFAM" id="SSF55797">
    <property type="entry name" value="PR-1-like"/>
    <property type="match status" value="1"/>
</dbReference>
<dbReference type="PANTHER" id="PTHR31157">
    <property type="entry name" value="SCP DOMAIN-CONTAINING PROTEIN"/>
    <property type="match status" value="1"/>
</dbReference>
<protein>
    <submittedName>
        <fullName evidence="3">CAP domain-containing protein</fullName>
    </submittedName>
</protein>
<dbReference type="CDD" id="cd05379">
    <property type="entry name" value="CAP_bacterial"/>
    <property type="match status" value="1"/>
</dbReference>
<dbReference type="InterPro" id="IPR014044">
    <property type="entry name" value="CAP_dom"/>
</dbReference>